<comment type="caution">
    <text evidence="1">The sequence shown here is derived from an EMBL/GenBank/DDBJ whole genome shotgun (WGS) entry which is preliminary data.</text>
</comment>
<dbReference type="AlphaFoldDB" id="A0AA88JCC7"/>
<reference evidence="1" key="1">
    <citation type="submission" date="2023-07" db="EMBL/GenBank/DDBJ databases">
        <title>draft genome sequence of fig (Ficus carica).</title>
        <authorList>
            <person name="Takahashi T."/>
            <person name="Nishimura K."/>
        </authorList>
    </citation>
    <scope>NUCLEOTIDE SEQUENCE</scope>
</reference>
<protein>
    <submittedName>
        <fullName evidence="1">Uncharacterized protein</fullName>
    </submittedName>
</protein>
<proteinExistence type="predicted"/>
<keyword evidence="2" id="KW-1185">Reference proteome</keyword>
<name>A0AA88JCC7_FICCA</name>
<evidence type="ECO:0000313" key="2">
    <source>
        <dbReference type="Proteomes" id="UP001187192"/>
    </source>
</evidence>
<sequence>MMFGKAIHLHCPFEPLYSNPNLVYCSSNLPCPSISPVPGSCARISRLHSGVHVLMSVGLLAVPPSHRASAFVPGALVCGRPSSLLPEFKHLCIALAHSRQADAMPGEVWETKASRWADYPVFPRSEISSPTCQFLP</sequence>
<dbReference type="EMBL" id="BTGU01000596">
    <property type="protein sequence ID" value="GMN68332.1"/>
    <property type="molecule type" value="Genomic_DNA"/>
</dbReference>
<accession>A0AA88JCC7</accession>
<organism evidence="1 2">
    <name type="scientific">Ficus carica</name>
    <name type="common">Common fig</name>
    <dbReference type="NCBI Taxonomy" id="3494"/>
    <lineage>
        <taxon>Eukaryota</taxon>
        <taxon>Viridiplantae</taxon>
        <taxon>Streptophyta</taxon>
        <taxon>Embryophyta</taxon>
        <taxon>Tracheophyta</taxon>
        <taxon>Spermatophyta</taxon>
        <taxon>Magnoliopsida</taxon>
        <taxon>eudicotyledons</taxon>
        <taxon>Gunneridae</taxon>
        <taxon>Pentapetalae</taxon>
        <taxon>rosids</taxon>
        <taxon>fabids</taxon>
        <taxon>Rosales</taxon>
        <taxon>Moraceae</taxon>
        <taxon>Ficeae</taxon>
        <taxon>Ficus</taxon>
    </lineage>
</organism>
<dbReference type="Proteomes" id="UP001187192">
    <property type="component" value="Unassembled WGS sequence"/>
</dbReference>
<evidence type="ECO:0000313" key="1">
    <source>
        <dbReference type="EMBL" id="GMN68332.1"/>
    </source>
</evidence>
<gene>
    <name evidence="1" type="ORF">TIFTF001_037391</name>
</gene>